<evidence type="ECO:0000313" key="2">
    <source>
        <dbReference type="EMBL" id="WMX69848.1"/>
    </source>
</evidence>
<sequence length="78" mass="9518">MLHTILLIVFFLVFFGLYFAWLIREDYKKDYSKGVVMELNSENANRYFEIPVIWYEFNKKQAISNIINDGMIYWNDHQ</sequence>
<dbReference type="EMBL" id="CP133787">
    <property type="protein sequence ID" value="WMX69848.1"/>
    <property type="molecule type" value="Genomic_DNA"/>
</dbReference>
<evidence type="ECO:0000256" key="1">
    <source>
        <dbReference type="SAM" id="Phobius"/>
    </source>
</evidence>
<reference evidence="2" key="1">
    <citation type="journal article" date="2022" name="Microbiol. Spectr.">
        <title>Optimizing Conditions in the Acid Tolerance Test for Potential Probiotics Using Response Surface Methodology.</title>
        <authorList>
            <person name="Ko H.I."/>
            <person name="Jeong C.H."/>
            <person name="Hong S.W."/>
            <person name="Eun J.B."/>
            <person name="Kim T.W."/>
        </authorList>
    </citation>
    <scope>NUCLEOTIDE SEQUENCE</scope>
    <source>
        <strain evidence="2">KCKM 0438</strain>
    </source>
</reference>
<evidence type="ECO:0000313" key="3">
    <source>
        <dbReference type="Proteomes" id="UP001254658"/>
    </source>
</evidence>
<name>A0AAX4ABX7_LACLC</name>
<feature type="transmembrane region" description="Helical" evidence="1">
    <location>
        <begin position="6"/>
        <end position="23"/>
    </location>
</feature>
<proteinExistence type="predicted"/>
<protein>
    <submittedName>
        <fullName evidence="2">Uncharacterized protein</fullName>
    </submittedName>
</protein>
<accession>A0AAX4ABX7</accession>
<gene>
    <name evidence="2" type="ORF">RF668_08070</name>
</gene>
<reference evidence="2" key="2">
    <citation type="submission" date="2023-09" db="EMBL/GenBank/DDBJ databases">
        <authorList>
            <person name="Kim T.W."/>
        </authorList>
    </citation>
    <scope>NUCLEOTIDE SEQUENCE</scope>
    <source>
        <strain evidence="2">KCKM 0438</strain>
    </source>
</reference>
<dbReference type="RefSeq" id="WP_043735180.1">
    <property type="nucleotide sequence ID" value="NZ_CP070856.1"/>
</dbReference>
<keyword evidence="1" id="KW-0812">Transmembrane</keyword>
<organism evidence="2 3">
    <name type="scientific">Lactococcus lactis subsp. cremoris</name>
    <name type="common">Streptococcus cremoris</name>
    <dbReference type="NCBI Taxonomy" id="1359"/>
    <lineage>
        <taxon>Bacteria</taxon>
        <taxon>Bacillati</taxon>
        <taxon>Bacillota</taxon>
        <taxon>Bacilli</taxon>
        <taxon>Lactobacillales</taxon>
        <taxon>Streptococcaceae</taxon>
        <taxon>Lactococcus</taxon>
    </lineage>
</organism>
<dbReference type="AlphaFoldDB" id="A0AAX4ABX7"/>
<dbReference type="Proteomes" id="UP001254658">
    <property type="component" value="Chromosome"/>
</dbReference>
<keyword evidence="1" id="KW-1133">Transmembrane helix</keyword>
<keyword evidence="1" id="KW-0472">Membrane</keyword>